<dbReference type="STRING" id="69395.AQ619_05965"/>
<dbReference type="EMBL" id="CP013002">
    <property type="protein sequence ID" value="ALL12933.1"/>
    <property type="molecule type" value="Genomic_DNA"/>
</dbReference>
<name>A0A0P0NYS3_9CAUL</name>
<dbReference type="PROSITE" id="PS00523">
    <property type="entry name" value="SULFATASE_1"/>
    <property type="match status" value="1"/>
</dbReference>
<evidence type="ECO:0000256" key="1">
    <source>
        <dbReference type="ARBA" id="ARBA00008779"/>
    </source>
</evidence>
<dbReference type="Pfam" id="PF00884">
    <property type="entry name" value="Sulfatase"/>
    <property type="match status" value="1"/>
</dbReference>
<keyword evidence="4" id="KW-0106">Calcium</keyword>
<dbReference type="Gene3D" id="3.30.1120.10">
    <property type="match status" value="1"/>
</dbReference>
<dbReference type="OrthoDB" id="9795675at2"/>
<dbReference type="RefSeq" id="WP_062145439.1">
    <property type="nucleotide sequence ID" value="NZ_CP013002.1"/>
</dbReference>
<gene>
    <name evidence="6" type="ORF">AQ619_05965</name>
</gene>
<evidence type="ECO:0000313" key="7">
    <source>
        <dbReference type="Proteomes" id="UP000056905"/>
    </source>
</evidence>
<dbReference type="KEGG" id="chq:AQ619_05965"/>
<dbReference type="Proteomes" id="UP000056905">
    <property type="component" value="Chromosome"/>
</dbReference>
<evidence type="ECO:0000259" key="5">
    <source>
        <dbReference type="Pfam" id="PF00884"/>
    </source>
</evidence>
<dbReference type="GO" id="GO:0046872">
    <property type="term" value="F:metal ion binding"/>
    <property type="evidence" value="ECO:0007669"/>
    <property type="project" value="UniProtKB-KW"/>
</dbReference>
<dbReference type="InterPro" id="IPR024607">
    <property type="entry name" value="Sulfatase_CS"/>
</dbReference>
<reference evidence="6 7" key="1">
    <citation type="submission" date="2015-10" db="EMBL/GenBank/DDBJ databases">
        <title>Conservation of the essential genome among Caulobacter and Brevundimonas species.</title>
        <authorList>
            <person name="Scott D."/>
            <person name="Ely B."/>
        </authorList>
    </citation>
    <scope>NUCLEOTIDE SEQUENCE [LARGE SCALE GENOMIC DNA]</scope>
    <source>
        <strain evidence="6 7">CB4</strain>
    </source>
</reference>
<dbReference type="GO" id="GO:0004065">
    <property type="term" value="F:arylsulfatase activity"/>
    <property type="evidence" value="ECO:0007669"/>
    <property type="project" value="TreeGrafter"/>
</dbReference>
<sequence length="555" mass="61108">MRILKWAGVALAVLAALLTGAWLGRDFLIYQIGRLMVPKGTDNRQIAWQPGPDQATVPAEQRPPNVIFILADDLGYNDVSLNGGGVGGVVKTPNIDSIAQQGVDLTNGYSGNATCSPSRAAMMTGRYPTRFGFEFTPTPVGFSRLVGSFRTPGTLHPPHFNREQAKDMPPMDELAVPASETTIAEVLKTRGYHTVHLGKWHLGGSKGSRPEDQGFDESLGFIAGASMFLPENDPGVVNSKQDFDPIDKFLWANLPYTVQYNGQPMMKAKGFMTDYLSDQAIATIKANRNQPFFLYLAYNAPHTPLQAPKADYDALPQIKDHRLRVYGAMVRNLDRNVGRVLQTLKDQGLDDNTLVVFTSDNGGAHYVGLPQINSPFRGWKATFFEGGIRVPYYMRWPKALPAGTRFSSPVGHIDMFATAAGAAGAAVPTDRAIDGVNLIPHLTGKNPARPHEALFWRSGDYRMVRAGDWKLQVLTMPDNQPEKLWLFDLAVDPTERRNLATVNPAKVAELKALIAERDKTNIKAMWPSLLRGAISIDHALNAPDKPSDEFIFWNN</sequence>
<dbReference type="Gene3D" id="3.40.720.10">
    <property type="entry name" value="Alkaline Phosphatase, subunit A"/>
    <property type="match status" value="1"/>
</dbReference>
<dbReference type="InterPro" id="IPR000917">
    <property type="entry name" value="Sulfatase_N"/>
</dbReference>
<dbReference type="SUPFAM" id="SSF53649">
    <property type="entry name" value="Alkaline phosphatase-like"/>
    <property type="match status" value="1"/>
</dbReference>
<dbReference type="InterPro" id="IPR050738">
    <property type="entry name" value="Sulfatase"/>
</dbReference>
<comment type="similarity">
    <text evidence="1">Belongs to the sulfatase family.</text>
</comment>
<organism evidence="6 7">
    <name type="scientific">Caulobacter henricii</name>
    <dbReference type="NCBI Taxonomy" id="69395"/>
    <lineage>
        <taxon>Bacteria</taxon>
        <taxon>Pseudomonadati</taxon>
        <taxon>Pseudomonadota</taxon>
        <taxon>Alphaproteobacteria</taxon>
        <taxon>Caulobacterales</taxon>
        <taxon>Caulobacteraceae</taxon>
        <taxon>Caulobacter</taxon>
    </lineage>
</organism>
<protein>
    <submittedName>
        <fullName evidence="6">Sulfatase</fullName>
    </submittedName>
</protein>
<accession>A0A0P0NYS3</accession>
<keyword evidence="2" id="KW-0479">Metal-binding</keyword>
<evidence type="ECO:0000313" key="6">
    <source>
        <dbReference type="EMBL" id="ALL12933.1"/>
    </source>
</evidence>
<feature type="domain" description="Sulfatase N-terminal" evidence="5">
    <location>
        <begin position="64"/>
        <end position="425"/>
    </location>
</feature>
<dbReference type="PANTHER" id="PTHR42693:SF53">
    <property type="entry name" value="ENDO-4-O-SULFATASE"/>
    <property type="match status" value="1"/>
</dbReference>
<keyword evidence="7" id="KW-1185">Reference proteome</keyword>
<keyword evidence="3" id="KW-0378">Hydrolase</keyword>
<evidence type="ECO:0000256" key="4">
    <source>
        <dbReference type="ARBA" id="ARBA00022837"/>
    </source>
</evidence>
<proteinExistence type="inferred from homology"/>
<evidence type="ECO:0000256" key="2">
    <source>
        <dbReference type="ARBA" id="ARBA00022723"/>
    </source>
</evidence>
<dbReference type="PANTHER" id="PTHR42693">
    <property type="entry name" value="ARYLSULFATASE FAMILY MEMBER"/>
    <property type="match status" value="1"/>
</dbReference>
<dbReference type="AlphaFoldDB" id="A0A0P0NYS3"/>
<dbReference type="InterPro" id="IPR017850">
    <property type="entry name" value="Alkaline_phosphatase_core_sf"/>
</dbReference>
<evidence type="ECO:0000256" key="3">
    <source>
        <dbReference type="ARBA" id="ARBA00022801"/>
    </source>
</evidence>